<dbReference type="Pfam" id="PF00501">
    <property type="entry name" value="AMP-binding"/>
    <property type="match status" value="1"/>
</dbReference>
<dbReference type="PROSITE" id="PS50075">
    <property type="entry name" value="CARRIER"/>
    <property type="match status" value="1"/>
</dbReference>
<keyword evidence="5" id="KW-1185">Reference proteome</keyword>
<dbReference type="InterPro" id="IPR009081">
    <property type="entry name" value="PP-bd_ACP"/>
</dbReference>
<dbReference type="CDD" id="cd05930">
    <property type="entry name" value="A_NRPS"/>
    <property type="match status" value="1"/>
</dbReference>
<dbReference type="Gene3D" id="3.30.300.30">
    <property type="match status" value="1"/>
</dbReference>
<dbReference type="GO" id="GO:0031177">
    <property type="term" value="F:phosphopantetheine binding"/>
    <property type="evidence" value="ECO:0007669"/>
    <property type="project" value="InterPro"/>
</dbReference>
<dbReference type="SMART" id="SM00823">
    <property type="entry name" value="PKS_PP"/>
    <property type="match status" value="1"/>
</dbReference>
<dbReference type="Pfam" id="PF13193">
    <property type="entry name" value="AMP-binding_C"/>
    <property type="match status" value="1"/>
</dbReference>
<dbReference type="InterPro" id="IPR000873">
    <property type="entry name" value="AMP-dep_synth/lig_dom"/>
</dbReference>
<name>A0AA41PVL4_9ACTN</name>
<dbReference type="SUPFAM" id="SSF56801">
    <property type="entry name" value="Acetyl-CoA synthetase-like"/>
    <property type="match status" value="1"/>
</dbReference>
<dbReference type="InterPro" id="IPR025110">
    <property type="entry name" value="AMP-bd_C"/>
</dbReference>
<dbReference type="Gene3D" id="3.40.50.980">
    <property type="match status" value="1"/>
</dbReference>
<dbReference type="Pfam" id="PF00550">
    <property type="entry name" value="PP-binding"/>
    <property type="match status" value="1"/>
</dbReference>
<evidence type="ECO:0000256" key="1">
    <source>
        <dbReference type="ARBA" id="ARBA00022450"/>
    </source>
</evidence>
<proteinExistence type="predicted"/>
<dbReference type="InterPro" id="IPR045851">
    <property type="entry name" value="AMP-bd_C_sf"/>
</dbReference>
<gene>
    <name evidence="4" type="ORF">LZ495_05640</name>
</gene>
<evidence type="ECO:0000313" key="4">
    <source>
        <dbReference type="EMBL" id="MCF2526703.1"/>
    </source>
</evidence>
<dbReference type="PANTHER" id="PTHR45527:SF1">
    <property type="entry name" value="FATTY ACID SYNTHASE"/>
    <property type="match status" value="1"/>
</dbReference>
<dbReference type="GO" id="GO:0043041">
    <property type="term" value="P:amino acid activation for nonribosomal peptide biosynthetic process"/>
    <property type="evidence" value="ECO:0007669"/>
    <property type="project" value="TreeGrafter"/>
</dbReference>
<accession>A0AA41PVL4</accession>
<reference evidence="4" key="1">
    <citation type="submission" date="2022-01" db="EMBL/GenBank/DDBJ databases">
        <title>Genome-Based Taxonomic Classification of the Phylum Actinobacteria.</title>
        <authorList>
            <person name="Gao Y."/>
        </authorList>
    </citation>
    <scope>NUCLEOTIDE SEQUENCE</scope>
    <source>
        <strain evidence="4">KLBMP 8922</strain>
    </source>
</reference>
<dbReference type="InterPro" id="IPR042099">
    <property type="entry name" value="ANL_N_sf"/>
</dbReference>
<dbReference type="Proteomes" id="UP001165378">
    <property type="component" value="Unassembled WGS sequence"/>
</dbReference>
<dbReference type="GO" id="GO:0044550">
    <property type="term" value="P:secondary metabolite biosynthetic process"/>
    <property type="evidence" value="ECO:0007669"/>
    <property type="project" value="TreeGrafter"/>
</dbReference>
<dbReference type="RefSeq" id="WP_235050841.1">
    <property type="nucleotide sequence ID" value="NZ_JAKFHA010000002.1"/>
</dbReference>
<comment type="caution">
    <text evidence="4">The sequence shown here is derived from an EMBL/GenBank/DDBJ whole genome shotgun (WGS) entry which is preliminary data.</text>
</comment>
<dbReference type="PROSITE" id="PS00455">
    <property type="entry name" value="AMP_BINDING"/>
    <property type="match status" value="1"/>
</dbReference>
<dbReference type="GO" id="GO:0017000">
    <property type="term" value="P:antibiotic biosynthetic process"/>
    <property type="evidence" value="ECO:0007669"/>
    <property type="project" value="UniProtKB-ARBA"/>
</dbReference>
<sequence length="581" mass="59949">MISMFERHVAATPDAEAVVGGGVRLTYAELDALAERVAQALTADGSPTGSADPAVSVVAELHRPVAGALTAQEPVAIAVPPSAAMIAAVLGVLKAGGAYLPLHQAWPPARRSEILREAGVRFAVGALDDTVVAALAGGAPSAVAEAGGAEDALAYVIYTSGSTGTPKGVQVERGNVTALLSAVQSLVPVGPGDTVLCVSPLAFDMSVVDIFLPLCHGGRLVVATEDERLDPHALARLVDAYDVTFMVATPTMLGALVESGWAGRPGLRVGAGGEVLPGPLARALSTRVTEVWNVYGPTETTYAATFHQVTAADFDGPVPLGRPLAGARVAVCDADGNPVPTGETGEIVVGGTGVSRGYLGRPELTAERFTATPDGRCYRTGDLGRLRPDGVLEYLGRADGQVKVNGLRIELGEIESVLAAVPGAGQVAAAVRGDRLAAYCTGAADPAALLAHARTLLPAYMVPAAVTRVAALPLLPNGKTDRDALPWRVALPLPEPADPDSAVPDPVTSAVGRIWQDLLGVPAAPEDDFVDAGGSSLMLYRLRNRFHTEFGVTIPMRDLLDHSTIAQQARLIEKGLTDARR</sequence>
<keyword evidence="2" id="KW-0597">Phosphoprotein</keyword>
<protein>
    <submittedName>
        <fullName evidence="4">Non-ribosomal peptide synthetase</fullName>
    </submittedName>
</protein>
<evidence type="ECO:0000256" key="2">
    <source>
        <dbReference type="ARBA" id="ARBA00022553"/>
    </source>
</evidence>
<dbReference type="InterPro" id="IPR036736">
    <property type="entry name" value="ACP-like_sf"/>
</dbReference>
<dbReference type="AlphaFoldDB" id="A0AA41PVL4"/>
<keyword evidence="1" id="KW-0596">Phosphopantetheine</keyword>
<dbReference type="GO" id="GO:0005737">
    <property type="term" value="C:cytoplasm"/>
    <property type="evidence" value="ECO:0007669"/>
    <property type="project" value="TreeGrafter"/>
</dbReference>
<evidence type="ECO:0000259" key="3">
    <source>
        <dbReference type="PROSITE" id="PS50075"/>
    </source>
</evidence>
<dbReference type="InterPro" id="IPR010071">
    <property type="entry name" value="AA_adenyl_dom"/>
</dbReference>
<feature type="domain" description="Carrier" evidence="3">
    <location>
        <begin position="502"/>
        <end position="576"/>
    </location>
</feature>
<organism evidence="4 5">
    <name type="scientific">Yinghuangia soli</name>
    <dbReference type="NCBI Taxonomy" id="2908204"/>
    <lineage>
        <taxon>Bacteria</taxon>
        <taxon>Bacillati</taxon>
        <taxon>Actinomycetota</taxon>
        <taxon>Actinomycetes</taxon>
        <taxon>Kitasatosporales</taxon>
        <taxon>Streptomycetaceae</taxon>
        <taxon>Yinghuangia</taxon>
    </lineage>
</organism>
<dbReference type="Gene3D" id="3.40.50.12780">
    <property type="entry name" value="N-terminal domain of ligase-like"/>
    <property type="match status" value="1"/>
</dbReference>
<dbReference type="SUPFAM" id="SSF47336">
    <property type="entry name" value="ACP-like"/>
    <property type="match status" value="1"/>
</dbReference>
<evidence type="ECO:0000313" key="5">
    <source>
        <dbReference type="Proteomes" id="UP001165378"/>
    </source>
</evidence>
<dbReference type="PANTHER" id="PTHR45527">
    <property type="entry name" value="NONRIBOSOMAL PEPTIDE SYNTHETASE"/>
    <property type="match status" value="1"/>
</dbReference>
<dbReference type="Gene3D" id="1.10.1200.10">
    <property type="entry name" value="ACP-like"/>
    <property type="match status" value="1"/>
</dbReference>
<dbReference type="EMBL" id="JAKFHA010000002">
    <property type="protein sequence ID" value="MCF2526703.1"/>
    <property type="molecule type" value="Genomic_DNA"/>
</dbReference>
<dbReference type="NCBIfam" id="TIGR01733">
    <property type="entry name" value="AA-adenyl-dom"/>
    <property type="match status" value="1"/>
</dbReference>
<dbReference type="InterPro" id="IPR020806">
    <property type="entry name" value="PKS_PP-bd"/>
</dbReference>
<dbReference type="InterPro" id="IPR020845">
    <property type="entry name" value="AMP-binding_CS"/>
</dbReference>